<dbReference type="Gene3D" id="3.80.30.30">
    <property type="match status" value="1"/>
</dbReference>
<evidence type="ECO:0000313" key="5">
    <source>
        <dbReference type="Proteomes" id="UP000254424"/>
    </source>
</evidence>
<proteinExistence type="predicted"/>
<keyword evidence="4" id="KW-0456">Lyase</keyword>
<name>A0A380YPL1_9BACE</name>
<dbReference type="EMBL" id="UFSX01000001">
    <property type="protein sequence ID" value="SUV29880.1"/>
    <property type="molecule type" value="Genomic_DNA"/>
</dbReference>
<keyword evidence="3" id="KW-0411">Iron-sulfur</keyword>
<dbReference type="InterPro" id="IPR040086">
    <property type="entry name" value="MJ0683-like"/>
</dbReference>
<dbReference type="InterPro" id="IPR007197">
    <property type="entry name" value="rSAM"/>
</dbReference>
<reference evidence="4 5" key="1">
    <citation type="submission" date="2018-06" db="EMBL/GenBank/DDBJ databases">
        <authorList>
            <consortium name="Pathogen Informatics"/>
            <person name="Doyle S."/>
        </authorList>
    </citation>
    <scope>NUCLEOTIDE SEQUENCE [LARGE SCALE GENOMIC DNA]</scope>
    <source>
        <strain evidence="4 5">NCTC11155</strain>
    </source>
</reference>
<evidence type="ECO:0000256" key="2">
    <source>
        <dbReference type="ARBA" id="ARBA00023004"/>
    </source>
</evidence>
<evidence type="ECO:0000313" key="4">
    <source>
        <dbReference type="EMBL" id="SUV29880.1"/>
    </source>
</evidence>
<dbReference type="GO" id="GO:0016829">
    <property type="term" value="F:lyase activity"/>
    <property type="evidence" value="ECO:0007669"/>
    <property type="project" value="UniProtKB-KW"/>
</dbReference>
<dbReference type="PANTHER" id="PTHR43432">
    <property type="entry name" value="SLR0285 PROTEIN"/>
    <property type="match status" value="1"/>
</dbReference>
<dbReference type="Proteomes" id="UP000254424">
    <property type="component" value="Unassembled WGS sequence"/>
</dbReference>
<evidence type="ECO:0000256" key="3">
    <source>
        <dbReference type="ARBA" id="ARBA00023014"/>
    </source>
</evidence>
<dbReference type="GO" id="GO:0051536">
    <property type="term" value="F:iron-sulfur cluster binding"/>
    <property type="evidence" value="ECO:0007669"/>
    <property type="project" value="UniProtKB-KW"/>
</dbReference>
<gene>
    <name evidence="4" type="ORF">NCTC11155_01872</name>
</gene>
<dbReference type="AlphaFoldDB" id="A0A380YPL1"/>
<organism evidence="4 5">
    <name type="scientific">Bacteroides eggerthii</name>
    <dbReference type="NCBI Taxonomy" id="28111"/>
    <lineage>
        <taxon>Bacteria</taxon>
        <taxon>Pseudomonadati</taxon>
        <taxon>Bacteroidota</taxon>
        <taxon>Bacteroidia</taxon>
        <taxon>Bacteroidales</taxon>
        <taxon>Bacteroidaceae</taxon>
        <taxon>Bacteroides</taxon>
    </lineage>
</organism>
<keyword evidence="2" id="KW-0408">Iron</keyword>
<dbReference type="PANTHER" id="PTHR43432:SF3">
    <property type="entry name" value="SLR0285 PROTEIN"/>
    <property type="match status" value="1"/>
</dbReference>
<accession>A0A380YPL1</accession>
<keyword evidence="1" id="KW-0479">Metal-binding</keyword>
<protein>
    <submittedName>
        <fullName evidence="4">DNA repair photolyase</fullName>
    </submittedName>
</protein>
<dbReference type="SFLD" id="SFLDS00029">
    <property type="entry name" value="Radical_SAM"/>
    <property type="match status" value="1"/>
</dbReference>
<evidence type="ECO:0000256" key="1">
    <source>
        <dbReference type="ARBA" id="ARBA00022723"/>
    </source>
</evidence>
<dbReference type="GO" id="GO:0046872">
    <property type="term" value="F:metal ion binding"/>
    <property type="evidence" value="ECO:0007669"/>
    <property type="project" value="UniProtKB-KW"/>
</dbReference>
<dbReference type="STRING" id="483216.BACEGG_01933"/>
<sequence length="637" mass="73135">MNRKKDTLIEKTMDKMEQILKKIEDERTVTLEELRSAGFILVVDRDFGRMINGPHLKKLKSSLKKDGCIEPVSIFLGAEYFEAYPERKLTDLNDGDKKYTKDSPEVPATLLVADGVHRIQAHLELLSEDESYKHPLKFRHVESGLPIDRWIRIRNTNNRNWDSKDCSHYIAAQTGYEKSNLTTAVKWQEELKLGEKYAYTILNLSDTYKKKMLSEYMEAPDKGLPMVLKGVEENIDRGERILHAFRVCWRDIPKMVRNSAAINMFIEIYNACGDSMKEAMVNLLVLFFTTLDRTDAENVAGEKDNDEKIRLLKGFWDKFSKDIEDETLKADYERKAFEAEEEFNTMLEKKEEASAGEAVPAKKKNDKYRGKTIYQPSGKAGEYSGWSCNFYRGCSNGCEYCYLQDSPNADIYTSVPTLKNCFKGKEEKAMELFKKEFAVCLDELRKSWLFFSFTTDPLLPETMGLTAKAVRICMENGVNVRLLTKRADFVEPFFGLLSAKEGYDEELCKKHIAFGFTLTGHDELEGNSSPNQERIKTMKELHDRGYRTFVSAEPVIDPASSLQVIKETLDFCDLYMVGLLSGDMEYGEDEVRNLVDELLGLPGKPKIYLKDSVVKMLKLNRKTLPDNFVGSDYNMFN</sequence>